<dbReference type="AlphaFoldDB" id="A0A7W6AHY4"/>
<reference evidence="1" key="1">
    <citation type="journal article" date="2014" name="Int. J. Syst. Evol. Microbiol.">
        <title>Complete genome of a new Firmicutes species belonging to the dominant human colonic microbiota ('Ruminococcus bicirculans') reveals two chromosomes and a selective capacity to utilize plant glucans.</title>
        <authorList>
            <consortium name="NISC Comparative Sequencing Program"/>
            <person name="Wegmann U."/>
            <person name="Louis P."/>
            <person name="Goesmann A."/>
            <person name="Henrissat B."/>
            <person name="Duncan S.H."/>
            <person name="Flint H.J."/>
        </authorList>
    </citation>
    <scope>NUCLEOTIDE SEQUENCE</scope>
    <source>
        <strain evidence="1">NBRC 107710</strain>
    </source>
</reference>
<reference evidence="1" key="4">
    <citation type="submission" date="2023-01" db="EMBL/GenBank/DDBJ databases">
        <title>Draft genome sequence of Methylobacterium brachythecii strain NBRC 107710.</title>
        <authorList>
            <person name="Sun Q."/>
            <person name="Mori K."/>
        </authorList>
    </citation>
    <scope>NUCLEOTIDE SEQUENCE</scope>
    <source>
        <strain evidence="1">NBRC 107710</strain>
    </source>
</reference>
<proteinExistence type="predicted"/>
<name>A0A7W6AHY4_9HYPH</name>
<protein>
    <submittedName>
        <fullName evidence="2">Uncharacterized protein</fullName>
    </submittedName>
</protein>
<organism evidence="2 3">
    <name type="scientific">Methylobacterium brachythecii</name>
    <dbReference type="NCBI Taxonomy" id="1176177"/>
    <lineage>
        <taxon>Bacteria</taxon>
        <taxon>Pseudomonadati</taxon>
        <taxon>Pseudomonadota</taxon>
        <taxon>Alphaproteobacteria</taxon>
        <taxon>Hyphomicrobiales</taxon>
        <taxon>Methylobacteriaceae</taxon>
        <taxon>Methylobacterium</taxon>
    </lineage>
</organism>
<evidence type="ECO:0000313" key="2">
    <source>
        <dbReference type="EMBL" id="MBB3903672.1"/>
    </source>
</evidence>
<evidence type="ECO:0000313" key="3">
    <source>
        <dbReference type="Proteomes" id="UP000517759"/>
    </source>
</evidence>
<evidence type="ECO:0000313" key="4">
    <source>
        <dbReference type="Proteomes" id="UP001156881"/>
    </source>
</evidence>
<reference evidence="2 3" key="3">
    <citation type="submission" date="2020-08" db="EMBL/GenBank/DDBJ databases">
        <title>Genomic Encyclopedia of Type Strains, Phase IV (KMG-IV): sequencing the most valuable type-strain genomes for metagenomic binning, comparative biology and taxonomic classification.</title>
        <authorList>
            <person name="Goeker M."/>
        </authorList>
    </citation>
    <scope>NUCLEOTIDE SEQUENCE [LARGE SCALE GENOMIC DNA]</scope>
    <source>
        <strain evidence="2 3">DSM 24105</strain>
    </source>
</reference>
<dbReference type="Proteomes" id="UP000517759">
    <property type="component" value="Unassembled WGS sequence"/>
</dbReference>
<comment type="caution">
    <text evidence="2">The sequence shown here is derived from an EMBL/GenBank/DDBJ whole genome shotgun (WGS) entry which is preliminary data.</text>
</comment>
<dbReference type="EMBL" id="JACIDN010000005">
    <property type="protein sequence ID" value="MBB3903672.1"/>
    <property type="molecule type" value="Genomic_DNA"/>
</dbReference>
<evidence type="ECO:0000313" key="1">
    <source>
        <dbReference type="EMBL" id="GLS44242.1"/>
    </source>
</evidence>
<sequence length="129" mass="13720">MAIKVTFVVQSFVIKQKRLVLGGPEVARTESGALKKAEAMASRVPGTAAIRVMANDETGEHLAKVTYRAGACANSRPRSKTRLARSSFTARCRYAESVRVERTKSTVQRVLAGLGNSGSLIGLGRTGLG</sequence>
<dbReference type="Proteomes" id="UP001156881">
    <property type="component" value="Unassembled WGS sequence"/>
</dbReference>
<dbReference type="EMBL" id="BSPG01000010">
    <property type="protein sequence ID" value="GLS44242.1"/>
    <property type="molecule type" value="Genomic_DNA"/>
</dbReference>
<gene>
    <name evidence="1" type="ORF">GCM10007884_22300</name>
    <name evidence="2" type="ORF">GGR33_003181</name>
</gene>
<keyword evidence="4" id="KW-1185">Reference proteome</keyword>
<reference evidence="4" key="2">
    <citation type="journal article" date="2019" name="Int. J. Syst. Evol. Microbiol.">
        <title>The Global Catalogue of Microorganisms (GCM) 10K type strain sequencing project: providing services to taxonomists for standard genome sequencing and annotation.</title>
        <authorList>
            <consortium name="The Broad Institute Genomics Platform"/>
            <consortium name="The Broad Institute Genome Sequencing Center for Infectious Disease"/>
            <person name="Wu L."/>
            <person name="Ma J."/>
        </authorList>
    </citation>
    <scope>NUCLEOTIDE SEQUENCE [LARGE SCALE GENOMIC DNA]</scope>
    <source>
        <strain evidence="4">NBRC 107710</strain>
    </source>
</reference>
<accession>A0A7W6AHY4</accession>